<feature type="compositionally biased region" description="Acidic residues" evidence="1">
    <location>
        <begin position="40"/>
        <end position="49"/>
    </location>
</feature>
<evidence type="ECO:0000256" key="1">
    <source>
        <dbReference type="SAM" id="MobiDB-lite"/>
    </source>
</evidence>
<name>A0A6A6NFR2_HEVBR</name>
<dbReference type="EMBL" id="JAAGAX010000001">
    <property type="protein sequence ID" value="KAF2323971.1"/>
    <property type="molecule type" value="Genomic_DNA"/>
</dbReference>
<reference evidence="2 3" key="1">
    <citation type="journal article" date="2020" name="Mol. Plant">
        <title>The Chromosome-Based Rubber Tree Genome Provides New Insights into Spurge Genome Evolution and Rubber Biosynthesis.</title>
        <authorList>
            <person name="Liu J."/>
            <person name="Shi C."/>
            <person name="Shi C.C."/>
            <person name="Li W."/>
            <person name="Zhang Q.J."/>
            <person name="Zhang Y."/>
            <person name="Li K."/>
            <person name="Lu H.F."/>
            <person name="Shi C."/>
            <person name="Zhu S.T."/>
            <person name="Xiao Z.Y."/>
            <person name="Nan H."/>
            <person name="Yue Y."/>
            <person name="Zhu X.G."/>
            <person name="Wu Y."/>
            <person name="Hong X.N."/>
            <person name="Fan G.Y."/>
            <person name="Tong Y."/>
            <person name="Zhang D."/>
            <person name="Mao C.L."/>
            <person name="Liu Y.L."/>
            <person name="Hao S.J."/>
            <person name="Liu W.Q."/>
            <person name="Lv M.Q."/>
            <person name="Zhang H.B."/>
            <person name="Liu Y."/>
            <person name="Hu-Tang G.R."/>
            <person name="Wang J.P."/>
            <person name="Wang J.H."/>
            <person name="Sun Y.H."/>
            <person name="Ni S.B."/>
            <person name="Chen W.B."/>
            <person name="Zhang X.C."/>
            <person name="Jiao Y.N."/>
            <person name="Eichler E.E."/>
            <person name="Li G.H."/>
            <person name="Liu X."/>
            <person name="Gao L.Z."/>
        </authorList>
    </citation>
    <scope>NUCLEOTIDE SEQUENCE [LARGE SCALE GENOMIC DNA]</scope>
    <source>
        <strain evidence="3">cv. GT1</strain>
        <tissue evidence="2">Leaf</tissue>
    </source>
</reference>
<gene>
    <name evidence="2" type="ORF">GH714_005775</name>
</gene>
<evidence type="ECO:0000313" key="2">
    <source>
        <dbReference type="EMBL" id="KAF2323971.1"/>
    </source>
</evidence>
<feature type="compositionally biased region" description="Polar residues" evidence="1">
    <location>
        <begin position="69"/>
        <end position="93"/>
    </location>
</feature>
<feature type="compositionally biased region" description="Basic and acidic residues" evidence="1">
    <location>
        <begin position="30"/>
        <end position="39"/>
    </location>
</feature>
<organism evidence="2 3">
    <name type="scientific">Hevea brasiliensis</name>
    <name type="common">Para rubber tree</name>
    <name type="synonym">Siphonia brasiliensis</name>
    <dbReference type="NCBI Taxonomy" id="3981"/>
    <lineage>
        <taxon>Eukaryota</taxon>
        <taxon>Viridiplantae</taxon>
        <taxon>Streptophyta</taxon>
        <taxon>Embryophyta</taxon>
        <taxon>Tracheophyta</taxon>
        <taxon>Spermatophyta</taxon>
        <taxon>Magnoliopsida</taxon>
        <taxon>eudicotyledons</taxon>
        <taxon>Gunneridae</taxon>
        <taxon>Pentapetalae</taxon>
        <taxon>rosids</taxon>
        <taxon>fabids</taxon>
        <taxon>Malpighiales</taxon>
        <taxon>Euphorbiaceae</taxon>
        <taxon>Crotonoideae</taxon>
        <taxon>Micrandreae</taxon>
        <taxon>Hevea</taxon>
    </lineage>
</organism>
<accession>A0A6A6NFR2</accession>
<dbReference type="PANTHER" id="PTHR37200:SF1">
    <property type="entry name" value="RNA-BINDING (RRM_RBD_RNP MOTIFS) FAMILY PROTEIN"/>
    <property type="match status" value="1"/>
</dbReference>
<proteinExistence type="predicted"/>
<dbReference type="AlphaFoldDB" id="A0A6A6NFR2"/>
<dbReference type="PANTHER" id="PTHR37200">
    <property type="entry name" value="RNA-BINDING (RRM/RBD/RNP MOTIFS) FAMILY PROTEIN"/>
    <property type="match status" value="1"/>
</dbReference>
<sequence>MTNSHSSISSDDESADSSYSGSNLMVPAPEEDKSSHIDMDDSSFEETSPEDGFVTEKLQDVVDNLESFSISELDSNDNMESMTEPTPGSFSLKKQNKSGATKKKTIVKGRRRRLKIKEKAVLTNVFSKYGLHSSLASKEDS</sequence>
<feature type="region of interest" description="Disordered" evidence="1">
    <location>
        <begin position="1"/>
        <end position="53"/>
    </location>
</feature>
<comment type="caution">
    <text evidence="2">The sequence shown here is derived from an EMBL/GenBank/DDBJ whole genome shotgun (WGS) entry which is preliminary data.</text>
</comment>
<feature type="compositionally biased region" description="Basic residues" evidence="1">
    <location>
        <begin position="94"/>
        <end position="109"/>
    </location>
</feature>
<protein>
    <submittedName>
        <fullName evidence="2">Uncharacterized protein</fullName>
    </submittedName>
</protein>
<dbReference type="Proteomes" id="UP000467840">
    <property type="component" value="Chromosome 5"/>
</dbReference>
<evidence type="ECO:0000313" key="3">
    <source>
        <dbReference type="Proteomes" id="UP000467840"/>
    </source>
</evidence>
<feature type="region of interest" description="Disordered" evidence="1">
    <location>
        <begin position="69"/>
        <end position="109"/>
    </location>
</feature>
<keyword evidence="3" id="KW-1185">Reference proteome</keyword>